<name>A0A1X7V6D0_AMPQE</name>
<evidence type="ECO:0000259" key="1">
    <source>
        <dbReference type="Pfam" id="PF00481"/>
    </source>
</evidence>
<proteinExistence type="predicted"/>
<reference evidence="2" key="1">
    <citation type="submission" date="2017-05" db="UniProtKB">
        <authorList>
            <consortium name="EnsemblMetazoa"/>
        </authorList>
    </citation>
    <scope>IDENTIFICATION</scope>
</reference>
<accession>A0A1X7V6D0</accession>
<dbReference type="EnsemblMetazoa" id="Aqu2.1.35374_001">
    <property type="protein sequence ID" value="Aqu2.1.35374_001"/>
    <property type="gene ID" value="Aqu2.1.35374"/>
</dbReference>
<sequence>MFDKYKSWSPNDHSHSTAEMTVSLLFIKGSQVFVANVGDSDIVMAIENEKYGQH</sequence>
<dbReference type="AlphaFoldDB" id="A0A1X7V6D0"/>
<feature type="domain" description="PPM-type phosphatase" evidence="1">
    <location>
        <begin position="17"/>
        <end position="51"/>
    </location>
</feature>
<organism evidence="2">
    <name type="scientific">Amphimedon queenslandica</name>
    <name type="common">Sponge</name>
    <dbReference type="NCBI Taxonomy" id="400682"/>
    <lineage>
        <taxon>Eukaryota</taxon>
        <taxon>Metazoa</taxon>
        <taxon>Porifera</taxon>
        <taxon>Demospongiae</taxon>
        <taxon>Heteroscleromorpha</taxon>
        <taxon>Haplosclerida</taxon>
        <taxon>Niphatidae</taxon>
        <taxon>Amphimedon</taxon>
    </lineage>
</organism>
<dbReference type="InParanoid" id="A0A1X7V6D0"/>
<protein>
    <recommendedName>
        <fullName evidence="1">PPM-type phosphatase domain-containing protein</fullName>
    </recommendedName>
</protein>
<dbReference type="InterPro" id="IPR001932">
    <property type="entry name" value="PPM-type_phosphatase-like_dom"/>
</dbReference>
<dbReference type="SUPFAM" id="SSF81606">
    <property type="entry name" value="PP2C-like"/>
    <property type="match status" value="1"/>
</dbReference>
<evidence type="ECO:0000313" key="2">
    <source>
        <dbReference type="EnsemblMetazoa" id="Aqu2.1.35374_001"/>
    </source>
</evidence>
<dbReference type="Gene3D" id="3.60.40.10">
    <property type="entry name" value="PPM-type phosphatase domain"/>
    <property type="match status" value="1"/>
</dbReference>
<dbReference type="Pfam" id="PF00481">
    <property type="entry name" value="PP2C"/>
    <property type="match status" value="1"/>
</dbReference>
<dbReference type="InterPro" id="IPR036457">
    <property type="entry name" value="PPM-type-like_dom_sf"/>
</dbReference>